<evidence type="ECO:0000259" key="13">
    <source>
        <dbReference type="PROSITE" id="PS51194"/>
    </source>
</evidence>
<dbReference type="CDD" id="cd17913">
    <property type="entry name" value="DEXQc_Suv3"/>
    <property type="match status" value="1"/>
</dbReference>
<comment type="subcellular location">
    <subcellularLocation>
        <location evidence="3">Mitochondrion</location>
    </subcellularLocation>
</comment>
<evidence type="ECO:0000256" key="8">
    <source>
        <dbReference type="ARBA" id="ARBA00022840"/>
    </source>
</evidence>
<dbReference type="InterPro" id="IPR022192">
    <property type="entry name" value="SUV3_C"/>
</dbReference>
<dbReference type="SUPFAM" id="SSF52540">
    <property type="entry name" value="P-loop containing nucleoside triphosphate hydrolases"/>
    <property type="match status" value="1"/>
</dbReference>
<keyword evidence="10" id="KW-0496">Mitochondrion</keyword>
<sequence length="857" mass="96825">MPATTAPPSSLCLFCAIAARPAPRRFLPLVHTAARHSGHVRSAKKKLGEVASKPDFNPLKNAANALRHRRDPDHLQQVVVHRLEALRRELEHERTLKDLRLSPHQFEEEWHVFTRAVMLWMKRSSQEVASLAKDWGRGTSALEERLKYRFHAQIIGRHFTQAELQNQKDLADLRYPGEWYPATRELARTVHLHVGPTNSGKTYQALQRLEHAEKGIYLGPLRLLAHEVYTRLNAKGKLCALVTGEEQRLPEASPNMWSCTVEMAPLNAKLDVAVIDEIQMINHEERGWAWTQAFLGVQAKEVHLCGEVRAVPIIRELCALTGDKCEVHTYERLSPLKVADRPLDGKLELLEKGDCIVSFSVLGIHALRREIEKKTGRKCAIVYGSLPPETRAQQARLFNDPNNEYDFLVASDAIGMGLNLSIKRIIFESVTKSNGRSIVRLKVSEIKQIGGRAGRYRTAHQDVNQTVAQLPEDNARLVADPVIGLDDAKPIIRNEPSRKDVDQSLAQMGDSKSIDDSSKITNFDIQETSANPPAPKNQTVGLVTTLDAMDYGWLKKSMSREPEPIKTAGIFPPSLIIERFTNYFPPGTPFSYILLRLNEIAVTNSRFHLCALKDQLKIADAIQSVKGLSVQERLTLCSAPSSCRNEAEASVLRSMAECIAENKSGELLDLPGISLEILEDPPSADRNYLWSLEKLHKIIVLYLWLSYRFENVFTTRALANHVKKLVEDKIEAVLQNFSFVKEAREAMRRKRMEALKGWNEEELEEDNASEDGLERDDPSDVPRERKNVMHDRNIRRLEDVPRDDEGEYPTPELEALEPSMSTLHHEHKRHRHLPPVHTNADGISTTAGKHREHSGGI</sequence>
<dbReference type="InterPro" id="IPR044774">
    <property type="entry name" value="Suv3_DEXQc"/>
</dbReference>
<evidence type="ECO:0000256" key="2">
    <source>
        <dbReference type="ARBA" id="ARBA00001946"/>
    </source>
</evidence>
<evidence type="ECO:0000256" key="12">
    <source>
        <dbReference type="SAM" id="MobiDB-lite"/>
    </source>
</evidence>
<evidence type="ECO:0000256" key="11">
    <source>
        <dbReference type="ARBA" id="ARBA00047984"/>
    </source>
</evidence>
<feature type="region of interest" description="Disordered" evidence="12">
    <location>
        <begin position="495"/>
        <end position="517"/>
    </location>
</feature>
<dbReference type="InterPro" id="IPR001650">
    <property type="entry name" value="Helicase_C-like"/>
</dbReference>
<keyword evidence="9" id="KW-0809">Transit peptide</keyword>
<dbReference type="Gene3D" id="1.20.272.40">
    <property type="match status" value="1"/>
</dbReference>
<evidence type="ECO:0000313" key="14">
    <source>
        <dbReference type="EMBL" id="ORY16735.1"/>
    </source>
</evidence>
<dbReference type="InterPro" id="IPR027417">
    <property type="entry name" value="P-loop_NTPase"/>
</dbReference>
<proteinExistence type="predicted"/>
<evidence type="ECO:0000313" key="15">
    <source>
        <dbReference type="Proteomes" id="UP000193144"/>
    </source>
</evidence>
<keyword evidence="5" id="KW-0547">Nucleotide-binding</keyword>
<dbReference type="InterPro" id="IPR050699">
    <property type="entry name" value="RNA-DNA_Helicase"/>
</dbReference>
<dbReference type="PROSITE" id="PS51194">
    <property type="entry name" value="HELICASE_CTER"/>
    <property type="match status" value="1"/>
</dbReference>
<dbReference type="GO" id="GO:0016787">
    <property type="term" value="F:hydrolase activity"/>
    <property type="evidence" value="ECO:0007669"/>
    <property type="project" value="UniProtKB-KW"/>
</dbReference>
<organism evidence="14 15">
    <name type="scientific">Clohesyomyces aquaticus</name>
    <dbReference type="NCBI Taxonomy" id="1231657"/>
    <lineage>
        <taxon>Eukaryota</taxon>
        <taxon>Fungi</taxon>
        <taxon>Dikarya</taxon>
        <taxon>Ascomycota</taxon>
        <taxon>Pezizomycotina</taxon>
        <taxon>Dothideomycetes</taxon>
        <taxon>Pleosporomycetidae</taxon>
        <taxon>Pleosporales</taxon>
        <taxon>Lindgomycetaceae</taxon>
        <taxon>Clohesyomyces</taxon>
    </lineage>
</organism>
<dbReference type="Gene3D" id="1.20.58.1080">
    <property type="match status" value="1"/>
</dbReference>
<reference evidence="14 15" key="1">
    <citation type="submission" date="2016-07" db="EMBL/GenBank/DDBJ databases">
        <title>Pervasive Adenine N6-methylation of Active Genes in Fungi.</title>
        <authorList>
            <consortium name="DOE Joint Genome Institute"/>
            <person name="Mondo S.J."/>
            <person name="Dannebaum R.O."/>
            <person name="Kuo R.C."/>
            <person name="Labutti K."/>
            <person name="Haridas S."/>
            <person name="Kuo A."/>
            <person name="Salamov A."/>
            <person name="Ahrendt S.R."/>
            <person name="Lipzen A."/>
            <person name="Sullivan W."/>
            <person name="Andreopoulos W.B."/>
            <person name="Clum A."/>
            <person name="Lindquist E."/>
            <person name="Daum C."/>
            <person name="Ramamoorthy G.K."/>
            <person name="Gryganskyi A."/>
            <person name="Culley D."/>
            <person name="Magnuson J.K."/>
            <person name="James T.Y."/>
            <person name="O'Malley M.A."/>
            <person name="Stajich J.E."/>
            <person name="Spatafora J.W."/>
            <person name="Visel A."/>
            <person name="Grigoriev I.V."/>
        </authorList>
    </citation>
    <scope>NUCLEOTIDE SEQUENCE [LARGE SCALE GENOMIC DNA]</scope>
    <source>
        <strain evidence="14 15">CBS 115471</strain>
    </source>
</reference>
<dbReference type="SMART" id="SM00490">
    <property type="entry name" value="HELICc"/>
    <property type="match status" value="1"/>
</dbReference>
<evidence type="ECO:0000256" key="3">
    <source>
        <dbReference type="ARBA" id="ARBA00004173"/>
    </source>
</evidence>
<feature type="compositionally biased region" description="Basic residues" evidence="12">
    <location>
        <begin position="825"/>
        <end position="834"/>
    </location>
</feature>
<dbReference type="EC" id="3.6.4.13" evidence="4"/>
<dbReference type="GO" id="GO:0000965">
    <property type="term" value="P:mitochondrial RNA 3'-end processing"/>
    <property type="evidence" value="ECO:0007669"/>
    <property type="project" value="TreeGrafter"/>
</dbReference>
<dbReference type="FunFam" id="1.20.272.40:FF:000002">
    <property type="entry name" value="ATP-dependent RNA helicase SUV3, mitochondrial"/>
    <property type="match status" value="1"/>
</dbReference>
<protein>
    <recommendedName>
        <fullName evidence="4">RNA helicase</fullName>
        <ecNumber evidence="4">3.6.4.13</ecNumber>
    </recommendedName>
</protein>
<dbReference type="GO" id="GO:0003724">
    <property type="term" value="F:RNA helicase activity"/>
    <property type="evidence" value="ECO:0007669"/>
    <property type="project" value="UniProtKB-EC"/>
</dbReference>
<comment type="catalytic activity">
    <reaction evidence="11">
        <text>ATP + H2O = ADP + phosphate + H(+)</text>
        <dbReference type="Rhea" id="RHEA:13065"/>
        <dbReference type="ChEBI" id="CHEBI:15377"/>
        <dbReference type="ChEBI" id="CHEBI:15378"/>
        <dbReference type="ChEBI" id="CHEBI:30616"/>
        <dbReference type="ChEBI" id="CHEBI:43474"/>
        <dbReference type="ChEBI" id="CHEBI:456216"/>
        <dbReference type="EC" id="3.6.4.13"/>
    </reaction>
</comment>
<evidence type="ECO:0000256" key="9">
    <source>
        <dbReference type="ARBA" id="ARBA00022946"/>
    </source>
</evidence>
<dbReference type="OrthoDB" id="6692397at2759"/>
<feature type="compositionally biased region" description="Acidic residues" evidence="12">
    <location>
        <begin position="761"/>
        <end position="774"/>
    </location>
</feature>
<dbReference type="FunFam" id="3.40.50.300:FF:000957">
    <property type="entry name" value="ATP-dependent RNA helicase SUV3L, mitochondrial"/>
    <property type="match status" value="1"/>
</dbReference>
<accession>A0A1Y2A3Z4</accession>
<dbReference type="GO" id="GO:0045025">
    <property type="term" value="C:mitochondrial degradosome"/>
    <property type="evidence" value="ECO:0007669"/>
    <property type="project" value="TreeGrafter"/>
</dbReference>
<dbReference type="Pfam" id="PF18147">
    <property type="entry name" value="Suv3_C_1"/>
    <property type="match status" value="1"/>
</dbReference>
<keyword evidence="8" id="KW-0067">ATP-binding</keyword>
<evidence type="ECO:0000256" key="10">
    <source>
        <dbReference type="ARBA" id="ARBA00023128"/>
    </source>
</evidence>
<dbReference type="FunFam" id="3.40.50.300:FF:000269">
    <property type="entry name" value="ATP-dependent RNA helicase SUPV3L1, mitochondrial"/>
    <property type="match status" value="1"/>
</dbReference>
<keyword evidence="7" id="KW-0347">Helicase</keyword>
<dbReference type="PANTHER" id="PTHR12131">
    <property type="entry name" value="ATP-DEPENDENT RNA AND DNA HELICASE"/>
    <property type="match status" value="1"/>
</dbReference>
<comment type="cofactor">
    <cofactor evidence="2">
        <name>Mg(2+)</name>
        <dbReference type="ChEBI" id="CHEBI:18420"/>
    </cofactor>
</comment>
<evidence type="ECO:0000256" key="6">
    <source>
        <dbReference type="ARBA" id="ARBA00022801"/>
    </source>
</evidence>
<dbReference type="STRING" id="1231657.A0A1Y2A3Z4"/>
<dbReference type="CDD" id="cd18805">
    <property type="entry name" value="SF2_C_suv3"/>
    <property type="match status" value="1"/>
</dbReference>
<keyword evidence="15" id="KW-1185">Reference proteome</keyword>
<dbReference type="Pfam" id="PF00271">
    <property type="entry name" value="Helicase_C"/>
    <property type="match status" value="1"/>
</dbReference>
<dbReference type="Pfam" id="PF12513">
    <property type="entry name" value="SUV3_C"/>
    <property type="match status" value="1"/>
</dbReference>
<feature type="compositionally biased region" description="Basic residues" evidence="12">
    <location>
        <begin position="848"/>
        <end position="857"/>
    </location>
</feature>
<gene>
    <name evidence="14" type="ORF">BCR34DRAFT_85838</name>
</gene>
<dbReference type="PANTHER" id="PTHR12131:SF1">
    <property type="entry name" value="ATP-DEPENDENT RNA HELICASE SUPV3L1, MITOCHONDRIAL-RELATED"/>
    <property type="match status" value="1"/>
</dbReference>
<comment type="cofactor">
    <cofactor evidence="1">
        <name>Mn(2+)</name>
        <dbReference type="ChEBI" id="CHEBI:29035"/>
    </cofactor>
</comment>
<evidence type="ECO:0000256" key="7">
    <source>
        <dbReference type="ARBA" id="ARBA00022806"/>
    </source>
</evidence>
<dbReference type="Pfam" id="PF22527">
    <property type="entry name" value="DEXQc_Suv3"/>
    <property type="match status" value="1"/>
</dbReference>
<comment type="caution">
    <text evidence="14">The sequence shown here is derived from an EMBL/GenBank/DDBJ whole genome shotgun (WGS) entry which is preliminary data.</text>
</comment>
<dbReference type="AlphaFoldDB" id="A0A1Y2A3Z4"/>
<evidence type="ECO:0000256" key="5">
    <source>
        <dbReference type="ARBA" id="ARBA00022741"/>
    </source>
</evidence>
<dbReference type="EMBL" id="MCFA01000016">
    <property type="protein sequence ID" value="ORY16735.1"/>
    <property type="molecule type" value="Genomic_DNA"/>
</dbReference>
<keyword evidence="6 14" id="KW-0378">Hydrolase</keyword>
<dbReference type="GO" id="GO:0005524">
    <property type="term" value="F:ATP binding"/>
    <property type="evidence" value="ECO:0007669"/>
    <property type="project" value="UniProtKB-KW"/>
</dbReference>
<feature type="region of interest" description="Disordered" evidence="12">
    <location>
        <begin position="761"/>
        <end position="857"/>
    </location>
</feature>
<dbReference type="Gene3D" id="3.40.50.300">
    <property type="entry name" value="P-loop containing nucleotide triphosphate hydrolases"/>
    <property type="match status" value="2"/>
</dbReference>
<dbReference type="InterPro" id="IPR041082">
    <property type="entry name" value="Suv3_C_1"/>
</dbReference>
<evidence type="ECO:0000256" key="4">
    <source>
        <dbReference type="ARBA" id="ARBA00012552"/>
    </source>
</evidence>
<feature type="compositionally biased region" description="Basic and acidic residues" evidence="12">
    <location>
        <begin position="775"/>
        <end position="800"/>
    </location>
</feature>
<name>A0A1Y2A3Z4_9PLEO</name>
<dbReference type="InterPro" id="IPR055206">
    <property type="entry name" value="DEXQc_SUV3"/>
</dbReference>
<feature type="domain" description="Helicase C-terminal" evidence="13">
    <location>
        <begin position="342"/>
        <end position="509"/>
    </location>
</feature>
<dbReference type="Proteomes" id="UP000193144">
    <property type="component" value="Unassembled WGS sequence"/>
</dbReference>
<evidence type="ECO:0000256" key="1">
    <source>
        <dbReference type="ARBA" id="ARBA00001936"/>
    </source>
</evidence>